<sequence length="61" mass="7018">MKTKNNHQGNKGKAKSAKAANNHKETKNKPKFRAERVLRMGAKMDVVIFLKKIICQNYTIF</sequence>
<comment type="caution">
    <text evidence="2">The sequence shown here is derived from an EMBL/GenBank/DDBJ whole genome shotgun (WGS) entry which is preliminary data.</text>
</comment>
<feature type="compositionally biased region" description="Basic and acidic residues" evidence="1">
    <location>
        <begin position="22"/>
        <end position="33"/>
    </location>
</feature>
<evidence type="ECO:0000313" key="2">
    <source>
        <dbReference type="EMBL" id="OGY86511.1"/>
    </source>
</evidence>
<evidence type="ECO:0000256" key="1">
    <source>
        <dbReference type="SAM" id="MobiDB-lite"/>
    </source>
</evidence>
<feature type="compositionally biased region" description="Basic residues" evidence="1">
    <location>
        <begin position="1"/>
        <end position="16"/>
    </location>
</feature>
<feature type="region of interest" description="Disordered" evidence="1">
    <location>
        <begin position="1"/>
        <end position="33"/>
    </location>
</feature>
<dbReference type="AlphaFoldDB" id="A0A1G2BBH8"/>
<protein>
    <submittedName>
        <fullName evidence="2">Uncharacterized protein</fullName>
    </submittedName>
</protein>
<proteinExistence type="predicted"/>
<gene>
    <name evidence="2" type="ORF">A2319_01975</name>
</gene>
<dbReference type="Proteomes" id="UP000176420">
    <property type="component" value="Unassembled WGS sequence"/>
</dbReference>
<dbReference type="EMBL" id="MHKI01000018">
    <property type="protein sequence ID" value="OGY86511.1"/>
    <property type="molecule type" value="Genomic_DNA"/>
</dbReference>
<reference evidence="2 3" key="1">
    <citation type="journal article" date="2016" name="Nat. Commun.">
        <title>Thousands of microbial genomes shed light on interconnected biogeochemical processes in an aquifer system.</title>
        <authorList>
            <person name="Anantharaman K."/>
            <person name="Brown C.T."/>
            <person name="Hug L.A."/>
            <person name="Sharon I."/>
            <person name="Castelle C.J."/>
            <person name="Probst A.J."/>
            <person name="Thomas B.C."/>
            <person name="Singh A."/>
            <person name="Wilkins M.J."/>
            <person name="Karaoz U."/>
            <person name="Brodie E.L."/>
            <person name="Williams K.H."/>
            <person name="Hubbard S.S."/>
            <person name="Banfield J.F."/>
        </authorList>
    </citation>
    <scope>NUCLEOTIDE SEQUENCE [LARGE SCALE GENOMIC DNA]</scope>
</reference>
<evidence type="ECO:0000313" key="3">
    <source>
        <dbReference type="Proteomes" id="UP000176420"/>
    </source>
</evidence>
<name>A0A1G2BBH8_9BACT</name>
<organism evidence="2 3">
    <name type="scientific">Candidatus Kerfeldbacteria bacterium RIFOXYB2_FULL_38_14</name>
    <dbReference type="NCBI Taxonomy" id="1798547"/>
    <lineage>
        <taxon>Bacteria</taxon>
        <taxon>Candidatus Kerfeldiibacteriota</taxon>
    </lineage>
</organism>
<accession>A0A1G2BBH8</accession>